<dbReference type="PANTHER" id="PTHR12919">
    <property type="entry name" value="30S RIBOSOMAL PROTEIN S16"/>
    <property type="match status" value="1"/>
</dbReference>
<evidence type="ECO:0000313" key="5">
    <source>
        <dbReference type="EMBL" id="KKQ66431.1"/>
    </source>
</evidence>
<evidence type="ECO:0000256" key="1">
    <source>
        <dbReference type="ARBA" id="ARBA00022980"/>
    </source>
</evidence>
<keyword evidence="2 3" id="KW-0687">Ribonucleoprotein</keyword>
<dbReference type="GO" id="GO:0005737">
    <property type="term" value="C:cytoplasm"/>
    <property type="evidence" value="ECO:0007669"/>
    <property type="project" value="UniProtKB-ARBA"/>
</dbReference>
<dbReference type="Proteomes" id="UP000034235">
    <property type="component" value="Unassembled WGS sequence"/>
</dbReference>
<evidence type="ECO:0000256" key="4">
    <source>
        <dbReference type="SAM" id="MobiDB-lite"/>
    </source>
</evidence>
<comment type="caution">
    <text evidence="5">The sequence shown here is derived from an EMBL/GenBank/DDBJ whole genome shotgun (WGS) entry which is preliminary data.</text>
</comment>
<dbReference type="GO" id="GO:0003735">
    <property type="term" value="F:structural constituent of ribosome"/>
    <property type="evidence" value="ECO:0007669"/>
    <property type="project" value="InterPro"/>
</dbReference>
<dbReference type="PATRIC" id="fig|1618422.5.peg.795"/>
<comment type="similarity">
    <text evidence="3">Belongs to the bacterial ribosomal protein bS16 family.</text>
</comment>
<dbReference type="PANTHER" id="PTHR12919:SF20">
    <property type="entry name" value="SMALL RIBOSOMAL SUBUNIT PROTEIN BS16M"/>
    <property type="match status" value="1"/>
</dbReference>
<evidence type="ECO:0000256" key="2">
    <source>
        <dbReference type="ARBA" id="ARBA00023274"/>
    </source>
</evidence>
<dbReference type="Gene3D" id="3.30.1320.10">
    <property type="match status" value="1"/>
</dbReference>
<dbReference type="HAMAP" id="MF_00385">
    <property type="entry name" value="Ribosomal_bS16"/>
    <property type="match status" value="1"/>
</dbReference>
<dbReference type="GO" id="GO:0015935">
    <property type="term" value="C:small ribosomal subunit"/>
    <property type="evidence" value="ECO:0007669"/>
    <property type="project" value="TreeGrafter"/>
</dbReference>
<dbReference type="AlphaFoldDB" id="A0A0G0MND6"/>
<dbReference type="EMBL" id="LBUP01000005">
    <property type="protein sequence ID" value="KKQ66431.1"/>
    <property type="molecule type" value="Genomic_DNA"/>
</dbReference>
<sequence length="96" mass="11184">MPVKIRLMRIGTKKRPFYRVVAVDEQRKRTGGYIELLGTYNPLTEPKEIKLKQDRIDEWIKNGAQMSDGFLRIIGKAPQKPPRKPKKAKPEDQKKP</sequence>
<reference evidence="5 6" key="1">
    <citation type="journal article" date="2015" name="Nature">
        <title>rRNA introns, odd ribosomes, and small enigmatic genomes across a large radiation of phyla.</title>
        <authorList>
            <person name="Brown C.T."/>
            <person name="Hug L.A."/>
            <person name="Thomas B.C."/>
            <person name="Sharon I."/>
            <person name="Castelle C.J."/>
            <person name="Singh A."/>
            <person name="Wilkins M.J."/>
            <person name="Williams K.H."/>
            <person name="Banfield J.F."/>
        </authorList>
    </citation>
    <scope>NUCLEOTIDE SEQUENCE [LARGE SCALE GENOMIC DNA]</scope>
</reference>
<evidence type="ECO:0000256" key="3">
    <source>
        <dbReference type="HAMAP-Rule" id="MF_00385"/>
    </source>
</evidence>
<protein>
    <recommendedName>
        <fullName evidence="3">Small ribosomal subunit protein bS16</fullName>
    </recommendedName>
</protein>
<dbReference type="SUPFAM" id="SSF54565">
    <property type="entry name" value="Ribosomal protein S16"/>
    <property type="match status" value="1"/>
</dbReference>
<keyword evidence="1 3" id="KW-0689">Ribosomal protein</keyword>
<evidence type="ECO:0000313" key="6">
    <source>
        <dbReference type="Proteomes" id="UP000034235"/>
    </source>
</evidence>
<dbReference type="InterPro" id="IPR000307">
    <property type="entry name" value="Ribosomal_bS16"/>
</dbReference>
<accession>A0A0G0MND6</accession>
<proteinExistence type="inferred from homology"/>
<name>A0A0G0MND6_9BACT</name>
<dbReference type="GO" id="GO:0006412">
    <property type="term" value="P:translation"/>
    <property type="evidence" value="ECO:0007669"/>
    <property type="project" value="UniProtKB-UniRule"/>
</dbReference>
<dbReference type="Pfam" id="PF00886">
    <property type="entry name" value="Ribosomal_S16"/>
    <property type="match status" value="1"/>
</dbReference>
<dbReference type="InterPro" id="IPR023803">
    <property type="entry name" value="Ribosomal_bS16_dom_sf"/>
</dbReference>
<gene>
    <name evidence="3" type="primary">rpsP</name>
    <name evidence="5" type="ORF">US86_C0005G0042</name>
</gene>
<dbReference type="NCBIfam" id="TIGR00002">
    <property type="entry name" value="S16"/>
    <property type="match status" value="1"/>
</dbReference>
<feature type="region of interest" description="Disordered" evidence="4">
    <location>
        <begin position="74"/>
        <end position="96"/>
    </location>
</feature>
<organism evidence="5 6">
    <name type="scientific">Candidatus Daviesbacteria bacterium GW2011_GWA2_38_24</name>
    <dbReference type="NCBI Taxonomy" id="1618422"/>
    <lineage>
        <taxon>Bacteria</taxon>
        <taxon>Candidatus Daviesiibacteriota</taxon>
    </lineage>
</organism>